<feature type="transmembrane region" description="Helical" evidence="1">
    <location>
        <begin position="414"/>
        <end position="438"/>
    </location>
</feature>
<keyword evidence="4" id="KW-1185">Reference proteome</keyword>
<dbReference type="EMBL" id="AVOT02000667">
    <property type="protein sequence ID" value="MBW0463968.1"/>
    <property type="molecule type" value="Genomic_DNA"/>
</dbReference>
<protein>
    <recommendedName>
        <fullName evidence="2">DUF7872 domain-containing protein</fullName>
    </recommendedName>
</protein>
<feature type="domain" description="DUF7872" evidence="2">
    <location>
        <begin position="445"/>
        <end position="662"/>
    </location>
</feature>
<name>A0A9Q3BEW4_9BASI</name>
<keyword evidence="1" id="KW-0812">Transmembrane</keyword>
<dbReference type="AlphaFoldDB" id="A0A9Q3BEW4"/>
<organism evidence="3 4">
    <name type="scientific">Austropuccinia psidii MF-1</name>
    <dbReference type="NCBI Taxonomy" id="1389203"/>
    <lineage>
        <taxon>Eukaryota</taxon>
        <taxon>Fungi</taxon>
        <taxon>Dikarya</taxon>
        <taxon>Basidiomycota</taxon>
        <taxon>Pucciniomycotina</taxon>
        <taxon>Pucciniomycetes</taxon>
        <taxon>Pucciniales</taxon>
        <taxon>Sphaerophragmiaceae</taxon>
        <taxon>Austropuccinia</taxon>
    </lineage>
</organism>
<evidence type="ECO:0000259" key="2">
    <source>
        <dbReference type="Pfam" id="PF25278"/>
    </source>
</evidence>
<dbReference type="OrthoDB" id="2501761at2759"/>
<proteinExistence type="predicted"/>
<keyword evidence="1" id="KW-1133">Transmembrane helix</keyword>
<reference evidence="3" key="1">
    <citation type="submission" date="2021-03" db="EMBL/GenBank/DDBJ databases">
        <title>Draft genome sequence of rust myrtle Austropuccinia psidii MF-1, a brazilian biotype.</title>
        <authorList>
            <person name="Quecine M.C."/>
            <person name="Pachon D.M.R."/>
            <person name="Bonatelli M.L."/>
            <person name="Correr F.H."/>
            <person name="Franceschini L.M."/>
            <person name="Leite T.F."/>
            <person name="Margarido G.R.A."/>
            <person name="Almeida C.A."/>
            <person name="Ferrarezi J.A."/>
            <person name="Labate C.A."/>
        </authorList>
    </citation>
    <scope>NUCLEOTIDE SEQUENCE</scope>
    <source>
        <strain evidence="3">MF-1</strain>
    </source>
</reference>
<comment type="caution">
    <text evidence="3">The sequence shown here is derived from an EMBL/GenBank/DDBJ whole genome shotgun (WGS) entry which is preliminary data.</text>
</comment>
<dbReference type="Proteomes" id="UP000765509">
    <property type="component" value="Unassembled WGS sequence"/>
</dbReference>
<feature type="transmembrane region" description="Helical" evidence="1">
    <location>
        <begin position="389"/>
        <end position="408"/>
    </location>
</feature>
<evidence type="ECO:0000256" key="1">
    <source>
        <dbReference type="SAM" id="Phobius"/>
    </source>
</evidence>
<dbReference type="PANTHER" id="PTHR33339:SF1">
    <property type="entry name" value="LYSM DOMAIN-CONTAINING PROTEIN"/>
    <property type="match status" value="1"/>
</dbReference>
<dbReference type="PANTHER" id="PTHR33339">
    <property type="entry name" value="LYSM DOMAIN-CONTAINING PROTEIN"/>
    <property type="match status" value="1"/>
</dbReference>
<dbReference type="InterPro" id="IPR057194">
    <property type="entry name" value="DUF7872"/>
</dbReference>
<evidence type="ECO:0000313" key="3">
    <source>
        <dbReference type="EMBL" id="MBW0463968.1"/>
    </source>
</evidence>
<feature type="transmembrane region" description="Helical" evidence="1">
    <location>
        <begin position="353"/>
        <end position="377"/>
    </location>
</feature>
<keyword evidence="1" id="KW-0472">Membrane</keyword>
<evidence type="ECO:0000313" key="4">
    <source>
        <dbReference type="Proteomes" id="UP000765509"/>
    </source>
</evidence>
<gene>
    <name evidence="3" type="ORF">O181_003683</name>
</gene>
<sequence length="662" mass="72957">MERVIRSSRYRKDLFGGQGQAFRSSQPNEYFPWAAFSFRLHRPPQVDYQSQLPWPLAMAMLTPKTPPTSVVRIRSIRRSPKYSGLRVLCTGSPSCPKKHETPEESLVHVSDWLRLSMILFRLLEVKQPLRLASVRHLDPVKSFYSRTPSYLPWPGTTTSFAASVIPNLDSLCFGTGRWSSLGDVSALGDLSLKTNIRLILPLSHPSPTPLHLLSLAFLSFASLLVFSVPPQLVYCLAVGFTQATTSAEKSLWPRTADRHVRRSAPAPYDPNRTSNLPLTPDTWNKLRLDDYLLHYQGGQNLTLQEYAFAQHAQNFICGIGEGCHAGQLGNPVTAPAWYVLYATQEWNAVQNSIYTAIGFAVSMVQATAAALVTDLFAPEHRSVLFKLQDVFVILSAIAFAVALGAIIATAPAAVIISTVVAGALAAGTSTVLTGINLVQSWDHTPDHFTRWSNYAYYMSQWQSKVQDQIANSTASVIRSGISTPGGISGVLKGGGFLSEIQIQPISAIEQDIKRTMTVRILVDIIRSQNGYVTYKSDPCKGKGPNGAWAGDDYLSFCKDGVMMNIVKAEGKKTENRWHNAHLIAKKYGITTEYLVTQSYECQKKYKDFGYDPYRNGSLPSDANAECIANLPVCDCSDAAVKRAKAKGHTTTRACREQGKLPI</sequence>
<accession>A0A9Q3BEW4</accession>
<dbReference type="Pfam" id="PF25278">
    <property type="entry name" value="DUF7872"/>
    <property type="match status" value="1"/>
</dbReference>